<protein>
    <recommendedName>
        <fullName evidence="2">Thioredoxin domain-containing protein</fullName>
    </recommendedName>
</protein>
<dbReference type="InterPro" id="IPR036249">
    <property type="entry name" value="Thioredoxin-like_sf"/>
</dbReference>
<evidence type="ECO:0000313" key="3">
    <source>
        <dbReference type="EMBL" id="QHS95601.1"/>
    </source>
</evidence>
<feature type="region of interest" description="Disordered" evidence="1">
    <location>
        <begin position="133"/>
        <end position="168"/>
    </location>
</feature>
<dbReference type="GO" id="GO:0034976">
    <property type="term" value="P:response to endoplasmic reticulum stress"/>
    <property type="evidence" value="ECO:0007669"/>
    <property type="project" value="TreeGrafter"/>
</dbReference>
<dbReference type="InterPro" id="IPR017937">
    <property type="entry name" value="Thioredoxin_CS"/>
</dbReference>
<feature type="compositionally biased region" description="Basic residues" evidence="1">
    <location>
        <begin position="134"/>
        <end position="168"/>
    </location>
</feature>
<dbReference type="PROSITE" id="PS51352">
    <property type="entry name" value="THIOREDOXIN_2"/>
    <property type="match status" value="1"/>
</dbReference>
<dbReference type="PANTHER" id="PTHR45815">
    <property type="entry name" value="PROTEIN DISULFIDE-ISOMERASE A6"/>
    <property type="match status" value="1"/>
</dbReference>
<feature type="domain" description="Thioredoxin" evidence="2">
    <location>
        <begin position="1"/>
        <end position="128"/>
    </location>
</feature>
<proteinExistence type="predicted"/>
<dbReference type="Gene3D" id="3.40.30.10">
    <property type="entry name" value="Glutaredoxin"/>
    <property type="match status" value="1"/>
</dbReference>
<dbReference type="AlphaFoldDB" id="A0A6C0BV06"/>
<dbReference type="GO" id="GO:0015035">
    <property type="term" value="F:protein-disulfide reductase activity"/>
    <property type="evidence" value="ECO:0007669"/>
    <property type="project" value="TreeGrafter"/>
</dbReference>
<dbReference type="CDD" id="cd02961">
    <property type="entry name" value="PDI_a_family"/>
    <property type="match status" value="1"/>
</dbReference>
<dbReference type="PROSITE" id="PS00194">
    <property type="entry name" value="THIOREDOXIN_1"/>
    <property type="match status" value="1"/>
</dbReference>
<dbReference type="Pfam" id="PF00085">
    <property type="entry name" value="Thioredoxin"/>
    <property type="match status" value="1"/>
</dbReference>
<dbReference type="EMBL" id="MN739254">
    <property type="protein sequence ID" value="QHS95601.1"/>
    <property type="molecule type" value="Genomic_DNA"/>
</dbReference>
<dbReference type="InterPro" id="IPR013766">
    <property type="entry name" value="Thioredoxin_domain"/>
</dbReference>
<evidence type="ECO:0000259" key="2">
    <source>
        <dbReference type="PROSITE" id="PS51352"/>
    </source>
</evidence>
<evidence type="ECO:0000256" key="1">
    <source>
        <dbReference type="SAM" id="MobiDB-lite"/>
    </source>
</evidence>
<name>A0A6C0BV06_9ZZZZ</name>
<organism evidence="3">
    <name type="scientific">viral metagenome</name>
    <dbReference type="NCBI Taxonomy" id="1070528"/>
    <lineage>
        <taxon>unclassified sequences</taxon>
        <taxon>metagenomes</taxon>
        <taxon>organismal metagenomes</taxon>
    </lineage>
</organism>
<dbReference type="GO" id="GO:0005788">
    <property type="term" value="C:endoplasmic reticulum lumen"/>
    <property type="evidence" value="ECO:0007669"/>
    <property type="project" value="TreeGrafter"/>
</dbReference>
<reference evidence="3" key="1">
    <citation type="journal article" date="2020" name="Nature">
        <title>Giant virus diversity and host interactions through global metagenomics.</title>
        <authorList>
            <person name="Schulz F."/>
            <person name="Roux S."/>
            <person name="Paez-Espino D."/>
            <person name="Jungbluth S."/>
            <person name="Walsh D.A."/>
            <person name="Denef V.J."/>
            <person name="McMahon K.D."/>
            <person name="Konstantinidis K.T."/>
            <person name="Eloe-Fadrosh E.A."/>
            <person name="Kyrpides N.C."/>
            <person name="Woyke T."/>
        </authorList>
    </citation>
    <scope>NUCLEOTIDE SEQUENCE</scope>
    <source>
        <strain evidence="3">GVMAG-M-3300018868-6</strain>
    </source>
</reference>
<accession>A0A6C0BV06</accession>
<sequence>MESNTEEEYKFETLKELKTKADIAEFNKKAKSGNGNTFVIYFAHWCPHCMALTPELIKLDKFLSNNKEKLTGPVARISDEHISELEVFNKPNGFPTIVVLDGNGEKKKDFNGSRTMDGFLSFLTKNGIYGVMKGGKKSKKTRKPLKKTKKPLKTTKKPLKKTRKTRKH</sequence>
<dbReference type="PANTHER" id="PTHR45815:SF3">
    <property type="entry name" value="PROTEIN DISULFIDE-ISOMERASE A6"/>
    <property type="match status" value="1"/>
</dbReference>
<dbReference type="SUPFAM" id="SSF52833">
    <property type="entry name" value="Thioredoxin-like"/>
    <property type="match status" value="1"/>
</dbReference>